<feature type="compositionally biased region" description="Polar residues" evidence="1">
    <location>
        <begin position="1"/>
        <end position="12"/>
    </location>
</feature>
<evidence type="ECO:0000256" key="1">
    <source>
        <dbReference type="SAM" id="MobiDB-lite"/>
    </source>
</evidence>
<organism evidence="3 4">
    <name type="scientific">Actinomadura yumaensis</name>
    <dbReference type="NCBI Taxonomy" id="111807"/>
    <lineage>
        <taxon>Bacteria</taxon>
        <taxon>Bacillati</taxon>
        <taxon>Actinomycetota</taxon>
        <taxon>Actinomycetes</taxon>
        <taxon>Streptosporangiales</taxon>
        <taxon>Thermomonosporaceae</taxon>
        <taxon>Actinomadura</taxon>
    </lineage>
</organism>
<keyword evidence="2" id="KW-0812">Transmembrane</keyword>
<dbReference type="Proteomes" id="UP001596380">
    <property type="component" value="Unassembled WGS sequence"/>
</dbReference>
<feature type="region of interest" description="Disordered" evidence="1">
    <location>
        <begin position="1"/>
        <end position="21"/>
    </location>
</feature>
<dbReference type="EMBL" id="JBHSXS010000014">
    <property type="protein sequence ID" value="MFC6882720.1"/>
    <property type="molecule type" value="Genomic_DNA"/>
</dbReference>
<comment type="caution">
    <text evidence="3">The sequence shown here is derived from an EMBL/GenBank/DDBJ whole genome shotgun (WGS) entry which is preliminary data.</text>
</comment>
<name>A0ABW2CP84_9ACTN</name>
<evidence type="ECO:0000313" key="4">
    <source>
        <dbReference type="Proteomes" id="UP001596380"/>
    </source>
</evidence>
<evidence type="ECO:0000313" key="3">
    <source>
        <dbReference type="EMBL" id="MFC6882720.1"/>
    </source>
</evidence>
<evidence type="ECO:0008006" key="5">
    <source>
        <dbReference type="Google" id="ProtNLM"/>
    </source>
</evidence>
<evidence type="ECO:0000256" key="2">
    <source>
        <dbReference type="SAM" id="Phobius"/>
    </source>
</evidence>
<accession>A0ABW2CP84</accession>
<feature type="compositionally biased region" description="Low complexity" evidence="1">
    <location>
        <begin position="66"/>
        <end position="93"/>
    </location>
</feature>
<feature type="transmembrane region" description="Helical" evidence="2">
    <location>
        <begin position="28"/>
        <end position="49"/>
    </location>
</feature>
<gene>
    <name evidence="3" type="ORF">ACFQKB_23390</name>
</gene>
<sequence length="264" mass="27712">MGLPRSSESFQRVYSAPEPPKAARRPRVLALVIAAVSFVVAAVAVFLLVPGGGDGASRTPDRDRAAPPAASPGEPSAPSEPSGKPSASSEPSASPKPPQARPFGSLPAPCTSVKQDTIKRIVPGARRSEQSNSTLTTCTFSSGGDGFRWLRVEGHLYAPGNTGTPVEDAKRYYDAQWRQAHGATLERTLSLEGESGLGDEAFLWFKADKGMPTVVGQATARFRNAVVTVGYSEQAPGKGDAAERERACLAKAREVAAEVLAGLR</sequence>
<reference evidence="4" key="1">
    <citation type="journal article" date="2019" name="Int. J. Syst. Evol. Microbiol.">
        <title>The Global Catalogue of Microorganisms (GCM) 10K type strain sequencing project: providing services to taxonomists for standard genome sequencing and annotation.</title>
        <authorList>
            <consortium name="The Broad Institute Genomics Platform"/>
            <consortium name="The Broad Institute Genome Sequencing Center for Infectious Disease"/>
            <person name="Wu L."/>
            <person name="Ma J."/>
        </authorList>
    </citation>
    <scope>NUCLEOTIDE SEQUENCE [LARGE SCALE GENOMIC DNA]</scope>
    <source>
        <strain evidence="4">JCM 3369</strain>
    </source>
</reference>
<proteinExistence type="predicted"/>
<dbReference type="RefSeq" id="WP_160822297.1">
    <property type="nucleotide sequence ID" value="NZ_JBHSXE010000001.1"/>
</dbReference>
<keyword evidence="2" id="KW-1133">Transmembrane helix</keyword>
<feature type="region of interest" description="Disordered" evidence="1">
    <location>
        <begin position="52"/>
        <end position="117"/>
    </location>
</feature>
<keyword evidence="4" id="KW-1185">Reference proteome</keyword>
<keyword evidence="2" id="KW-0472">Membrane</keyword>
<protein>
    <recommendedName>
        <fullName evidence="5">DUF3558 domain-containing protein</fullName>
    </recommendedName>
</protein>